<dbReference type="PROSITE" id="PS50105">
    <property type="entry name" value="SAM_DOMAIN"/>
    <property type="match status" value="1"/>
</dbReference>
<dbReference type="GO" id="GO:0006915">
    <property type="term" value="P:apoptotic process"/>
    <property type="evidence" value="ECO:0007669"/>
    <property type="project" value="UniProtKB-KW"/>
</dbReference>
<evidence type="ECO:0000256" key="6">
    <source>
        <dbReference type="ARBA" id="ARBA00022843"/>
    </source>
</evidence>
<evidence type="ECO:0000256" key="2">
    <source>
        <dbReference type="ARBA" id="ARBA00006167"/>
    </source>
</evidence>
<dbReference type="Proteomes" id="UP000887566">
    <property type="component" value="Unplaced"/>
</dbReference>
<feature type="binding site" evidence="12">
    <location>
        <position position="271"/>
    </location>
    <ligand>
        <name>Zn(2+)</name>
        <dbReference type="ChEBI" id="CHEBI:29105"/>
    </ligand>
</feature>
<evidence type="ECO:0000256" key="7">
    <source>
        <dbReference type="ARBA" id="ARBA00023015"/>
    </source>
</evidence>
<sequence length="589" mass="65379">MEKQDTVMLREEDRDTPPITGFGGSSTEAKLTLALSDATFNQLLADAGPVVPHLTASDVNRGVGLLSRAPNSFFGQMTEEEASDSNDGVPHIFEIETEAVQINVPNLQTGTSTTLSDINAILAGYANCSNNSNRCTPQETNEGRCFPALSDPANMEGDYIRQFLSGSDGEAAARPVSACQPPSSVAAEYPSNTPYPGPYGFQIFFSKAPENESKKTISYVYVRDENRLYVRPNTACPIHFKVDQQLPVGTRVRAMPAYSRPQDVQDVVKRCMNHIQEDREKLDHCDHFIRSNHRDVRFEEAGPRRRQSVTVPLDAPPTGSDYTTAMFEFMCFSSCTGTINRRPLQVVFTLEQGDQVIGRHAIELKVCACPGRDATVNDAKADTDGKKRKAPKARGERVTEFSTVQPLTSTTEDDTLYVVQIHGRELYKLVMTIIRNYEMSRRYEELSSSPSTSSSTVRTLPVPLGPDTTVERWLQSLDMAKYVKIFGNHGLHTLEDINGRITKEYLAKLGIRDATDVNKLVGAYVQFRNIEAQGKLSSLESNDSFSYTPTTSQQTDGGAQANHGYRVSKTTVRHSYKMPNAKRRREALE</sequence>
<evidence type="ECO:0000259" key="15">
    <source>
        <dbReference type="PROSITE" id="PS50105"/>
    </source>
</evidence>
<dbReference type="Pfam" id="PF07647">
    <property type="entry name" value="SAM_2"/>
    <property type="match status" value="1"/>
</dbReference>
<dbReference type="GO" id="GO:0000978">
    <property type="term" value="F:RNA polymerase II cis-regulatory region sequence-specific DNA binding"/>
    <property type="evidence" value="ECO:0007669"/>
    <property type="project" value="TreeGrafter"/>
</dbReference>
<evidence type="ECO:0000313" key="16">
    <source>
        <dbReference type="Proteomes" id="UP000887566"/>
    </source>
</evidence>
<dbReference type="SUPFAM" id="SSF47769">
    <property type="entry name" value="SAM/Pointed domain"/>
    <property type="match status" value="1"/>
</dbReference>
<feature type="binding site" evidence="12">
    <location>
        <position position="274"/>
    </location>
    <ligand>
        <name>Zn(2+)</name>
        <dbReference type="ChEBI" id="CHEBI:29105"/>
    </ligand>
</feature>
<dbReference type="GO" id="GO:0005634">
    <property type="term" value="C:nucleus"/>
    <property type="evidence" value="ECO:0007669"/>
    <property type="project" value="UniProtKB-SubCell"/>
</dbReference>
<evidence type="ECO:0000256" key="8">
    <source>
        <dbReference type="ARBA" id="ARBA00023125"/>
    </source>
</evidence>
<dbReference type="Gene3D" id="1.10.150.50">
    <property type="entry name" value="Transcription Factor, Ets-1"/>
    <property type="match status" value="1"/>
</dbReference>
<dbReference type="SMART" id="SM00454">
    <property type="entry name" value="SAM"/>
    <property type="match status" value="1"/>
</dbReference>
<name>A0A914W7F7_9BILA</name>
<dbReference type="PRINTS" id="PR00386">
    <property type="entry name" value="P53SUPPRESSR"/>
</dbReference>
<evidence type="ECO:0000256" key="9">
    <source>
        <dbReference type="ARBA" id="ARBA00023159"/>
    </source>
</evidence>
<evidence type="ECO:0000256" key="4">
    <source>
        <dbReference type="ARBA" id="ARBA00022723"/>
    </source>
</evidence>
<dbReference type="GO" id="GO:0000981">
    <property type="term" value="F:DNA-binding transcription factor activity, RNA polymerase II-specific"/>
    <property type="evidence" value="ECO:0007669"/>
    <property type="project" value="TreeGrafter"/>
</dbReference>
<dbReference type="AlphaFoldDB" id="A0A914W7F7"/>
<dbReference type="PANTHER" id="PTHR11447:SF16">
    <property type="entry name" value="P53 PROTEIN LONG FORM VARIANT 1"/>
    <property type="match status" value="1"/>
</dbReference>
<accession>A0A914W7F7</accession>
<organism evidence="16 17">
    <name type="scientific">Plectus sambesii</name>
    <dbReference type="NCBI Taxonomy" id="2011161"/>
    <lineage>
        <taxon>Eukaryota</taxon>
        <taxon>Metazoa</taxon>
        <taxon>Ecdysozoa</taxon>
        <taxon>Nematoda</taxon>
        <taxon>Chromadorea</taxon>
        <taxon>Plectida</taxon>
        <taxon>Plectina</taxon>
        <taxon>Plectoidea</taxon>
        <taxon>Plectidae</taxon>
        <taxon>Plectus</taxon>
    </lineage>
</organism>
<feature type="binding site" evidence="12">
    <location>
        <position position="335"/>
    </location>
    <ligand>
        <name>Zn(2+)</name>
        <dbReference type="ChEBI" id="CHEBI:29105"/>
    </ligand>
</feature>
<feature type="region of interest" description="Disordered" evidence="14">
    <location>
        <begin position="1"/>
        <end position="25"/>
    </location>
</feature>
<dbReference type="Pfam" id="PF00870">
    <property type="entry name" value="P53"/>
    <property type="match status" value="1"/>
</dbReference>
<feature type="compositionally biased region" description="Basic residues" evidence="14">
    <location>
        <begin position="571"/>
        <end position="589"/>
    </location>
</feature>
<keyword evidence="3" id="KW-0053">Apoptosis</keyword>
<dbReference type="PANTHER" id="PTHR11447">
    <property type="entry name" value="CELLULAR TUMOR ANTIGEN P53"/>
    <property type="match status" value="1"/>
</dbReference>
<evidence type="ECO:0000256" key="11">
    <source>
        <dbReference type="ARBA" id="ARBA00023242"/>
    </source>
</evidence>
<keyword evidence="9" id="KW-0010">Activator</keyword>
<evidence type="ECO:0000256" key="10">
    <source>
        <dbReference type="ARBA" id="ARBA00023163"/>
    </source>
</evidence>
<comment type="similarity">
    <text evidence="2">Belongs to the p53 family.</text>
</comment>
<keyword evidence="4 12" id="KW-0479">Metal-binding</keyword>
<keyword evidence="10" id="KW-0804">Transcription</keyword>
<dbReference type="InterPro" id="IPR013761">
    <property type="entry name" value="SAM/pointed_sf"/>
</dbReference>
<dbReference type="CDD" id="cd08367">
    <property type="entry name" value="P53"/>
    <property type="match status" value="1"/>
</dbReference>
<feature type="binding site" evidence="12">
    <location>
        <position position="331"/>
    </location>
    <ligand>
        <name>Zn(2+)</name>
        <dbReference type="ChEBI" id="CHEBI:29105"/>
    </ligand>
</feature>
<evidence type="ECO:0000256" key="1">
    <source>
        <dbReference type="ARBA" id="ARBA00004123"/>
    </source>
</evidence>
<feature type="region of interest" description="Disordered" evidence="14">
    <location>
        <begin position="539"/>
        <end position="589"/>
    </location>
</feature>
<feature type="compositionally biased region" description="Polar residues" evidence="14">
    <location>
        <begin position="539"/>
        <end position="557"/>
    </location>
</feature>
<dbReference type="InterPro" id="IPR011615">
    <property type="entry name" value="p53_DNA-bd"/>
</dbReference>
<dbReference type="WBParaSite" id="PSAMB.scaffold337size56025.g4650.t1">
    <property type="protein sequence ID" value="PSAMB.scaffold337size56025.g4650.t1"/>
    <property type="gene ID" value="PSAMB.scaffold337size56025.g4650"/>
</dbReference>
<dbReference type="InterPro" id="IPR001660">
    <property type="entry name" value="SAM"/>
</dbReference>
<dbReference type="SUPFAM" id="SSF49417">
    <property type="entry name" value="p53-like transcription factors"/>
    <property type="match status" value="1"/>
</dbReference>
<evidence type="ECO:0000256" key="14">
    <source>
        <dbReference type="SAM" id="MobiDB-lite"/>
    </source>
</evidence>
<comment type="cofactor">
    <cofactor evidence="12">
        <name>Zn(2+)</name>
        <dbReference type="ChEBI" id="CHEBI:29105"/>
    </cofactor>
    <text evidence="12">Binds 1 zinc ion per subunit.</text>
</comment>
<keyword evidence="11" id="KW-0539">Nucleus</keyword>
<evidence type="ECO:0000256" key="13">
    <source>
        <dbReference type="PIRSR" id="PIRSR602117-2"/>
    </source>
</evidence>
<dbReference type="InterPro" id="IPR008967">
    <property type="entry name" value="p53-like_TF_DNA-bd_sf"/>
</dbReference>
<evidence type="ECO:0000313" key="17">
    <source>
        <dbReference type="WBParaSite" id="PSAMB.scaffold337size56025.g4650.t1"/>
    </source>
</evidence>
<reference evidence="17" key="1">
    <citation type="submission" date="2022-11" db="UniProtKB">
        <authorList>
            <consortium name="WormBaseParasite"/>
        </authorList>
    </citation>
    <scope>IDENTIFICATION</scope>
</reference>
<dbReference type="Gene3D" id="2.60.40.720">
    <property type="match status" value="1"/>
</dbReference>
<protein>
    <submittedName>
        <fullName evidence="17">SAM domain-containing protein</fullName>
    </submittedName>
</protein>
<evidence type="ECO:0000256" key="3">
    <source>
        <dbReference type="ARBA" id="ARBA00022703"/>
    </source>
</evidence>
<evidence type="ECO:0000256" key="12">
    <source>
        <dbReference type="PIRSR" id="PIRSR602117-1"/>
    </source>
</evidence>
<proteinExistence type="inferred from homology"/>
<dbReference type="InterPro" id="IPR002117">
    <property type="entry name" value="p53_tumour_suppressor"/>
</dbReference>
<feature type="domain" description="SAM" evidence="15">
    <location>
        <begin position="465"/>
        <end position="530"/>
    </location>
</feature>
<dbReference type="InterPro" id="IPR012346">
    <property type="entry name" value="p53/RUNT-type_TF_DNA-bd_sf"/>
</dbReference>
<keyword evidence="7" id="KW-0805">Transcription regulation</keyword>
<keyword evidence="6" id="KW-0832">Ubl conjugation</keyword>
<keyword evidence="5 12" id="KW-0862">Zinc</keyword>
<comment type="subcellular location">
    <subcellularLocation>
        <location evidence="1">Nucleus</location>
    </subcellularLocation>
</comment>
<evidence type="ECO:0000256" key="5">
    <source>
        <dbReference type="ARBA" id="ARBA00022833"/>
    </source>
</evidence>
<dbReference type="GO" id="GO:0046872">
    <property type="term" value="F:metal ion binding"/>
    <property type="evidence" value="ECO:0007669"/>
    <property type="project" value="UniProtKB-KW"/>
</dbReference>
<keyword evidence="16" id="KW-1185">Reference proteome</keyword>
<feature type="site" description="Interaction with DNA" evidence="13">
    <location>
        <position position="215"/>
    </location>
</feature>
<keyword evidence="8" id="KW-0238">DNA-binding</keyword>
<feature type="compositionally biased region" description="Basic and acidic residues" evidence="14">
    <location>
        <begin position="1"/>
        <end position="16"/>
    </location>
</feature>